<feature type="transmembrane region" description="Helical" evidence="5">
    <location>
        <begin position="45"/>
        <end position="65"/>
    </location>
</feature>
<dbReference type="InterPro" id="IPR052649">
    <property type="entry name" value="NCE102-like"/>
</dbReference>
<dbReference type="Pfam" id="PF01284">
    <property type="entry name" value="MARVEL"/>
    <property type="match status" value="1"/>
</dbReference>
<feature type="domain" description="MARVEL" evidence="6">
    <location>
        <begin position="6"/>
        <end position="163"/>
    </location>
</feature>
<comment type="caution">
    <text evidence="7">The sequence shown here is derived from an EMBL/GenBank/DDBJ whole genome shotgun (WGS) entry which is preliminary data.</text>
</comment>
<feature type="transmembrane region" description="Helical" evidence="5">
    <location>
        <begin position="152"/>
        <end position="172"/>
    </location>
</feature>
<evidence type="ECO:0000313" key="7">
    <source>
        <dbReference type="EMBL" id="KAK4099296.1"/>
    </source>
</evidence>
<keyword evidence="2 5" id="KW-0812">Transmembrane</keyword>
<evidence type="ECO:0000256" key="5">
    <source>
        <dbReference type="SAM" id="Phobius"/>
    </source>
</evidence>
<organism evidence="7 8">
    <name type="scientific">Parathielavia hyrcaniae</name>
    <dbReference type="NCBI Taxonomy" id="113614"/>
    <lineage>
        <taxon>Eukaryota</taxon>
        <taxon>Fungi</taxon>
        <taxon>Dikarya</taxon>
        <taxon>Ascomycota</taxon>
        <taxon>Pezizomycotina</taxon>
        <taxon>Sordariomycetes</taxon>
        <taxon>Sordariomycetidae</taxon>
        <taxon>Sordariales</taxon>
        <taxon>Chaetomiaceae</taxon>
        <taxon>Parathielavia</taxon>
    </lineage>
</organism>
<dbReference type="GO" id="GO:0070941">
    <property type="term" value="P:eisosome assembly"/>
    <property type="evidence" value="ECO:0007669"/>
    <property type="project" value="TreeGrafter"/>
</dbReference>
<evidence type="ECO:0000256" key="4">
    <source>
        <dbReference type="ARBA" id="ARBA00023136"/>
    </source>
</evidence>
<dbReference type="AlphaFoldDB" id="A0AAN6T018"/>
<dbReference type="PANTHER" id="PTHR28165">
    <property type="entry name" value="NON-CLASSICAL EXPORT PROTEIN 2-RELATED"/>
    <property type="match status" value="1"/>
</dbReference>
<dbReference type="InterPro" id="IPR008253">
    <property type="entry name" value="Marvel"/>
</dbReference>
<sequence length="184" mass="18962">MYRAISLGLRGLIFLCSVTVLGLAAAMISNQVVDSAPVTTRYSTFTGGFGMIVCGVGALGLFVSFIPDLVPLVLDGLMGLLFLAGGIAWAVGLRSVGNCDNYDEMLRSPLLNQGSVGSGDDALYGIIGPGDGPDDVMSKLLSNCQRARADQVLQFICFAFALGLVGMGVVGLRKGKMGGGGYVA</sequence>
<evidence type="ECO:0000259" key="6">
    <source>
        <dbReference type="Pfam" id="PF01284"/>
    </source>
</evidence>
<keyword evidence="8" id="KW-1185">Reference proteome</keyword>
<dbReference type="GO" id="GO:0005886">
    <property type="term" value="C:plasma membrane"/>
    <property type="evidence" value="ECO:0007669"/>
    <property type="project" value="TreeGrafter"/>
</dbReference>
<evidence type="ECO:0000256" key="2">
    <source>
        <dbReference type="ARBA" id="ARBA00022692"/>
    </source>
</evidence>
<comment type="subcellular location">
    <subcellularLocation>
        <location evidence="1">Membrane</location>
        <topology evidence="1">Multi-pass membrane protein</topology>
    </subcellularLocation>
</comment>
<reference evidence="7" key="1">
    <citation type="journal article" date="2023" name="Mol. Phylogenet. Evol.">
        <title>Genome-scale phylogeny and comparative genomics of the fungal order Sordariales.</title>
        <authorList>
            <person name="Hensen N."/>
            <person name="Bonometti L."/>
            <person name="Westerberg I."/>
            <person name="Brannstrom I.O."/>
            <person name="Guillou S."/>
            <person name="Cros-Aarteil S."/>
            <person name="Calhoun S."/>
            <person name="Haridas S."/>
            <person name="Kuo A."/>
            <person name="Mondo S."/>
            <person name="Pangilinan J."/>
            <person name="Riley R."/>
            <person name="LaButti K."/>
            <person name="Andreopoulos B."/>
            <person name="Lipzen A."/>
            <person name="Chen C."/>
            <person name="Yan M."/>
            <person name="Daum C."/>
            <person name="Ng V."/>
            <person name="Clum A."/>
            <person name="Steindorff A."/>
            <person name="Ohm R.A."/>
            <person name="Martin F."/>
            <person name="Silar P."/>
            <person name="Natvig D.O."/>
            <person name="Lalanne C."/>
            <person name="Gautier V."/>
            <person name="Ament-Velasquez S.L."/>
            <person name="Kruys A."/>
            <person name="Hutchinson M.I."/>
            <person name="Powell A.J."/>
            <person name="Barry K."/>
            <person name="Miller A.N."/>
            <person name="Grigoriev I.V."/>
            <person name="Debuchy R."/>
            <person name="Gladieux P."/>
            <person name="Hiltunen Thoren M."/>
            <person name="Johannesson H."/>
        </authorList>
    </citation>
    <scope>NUCLEOTIDE SEQUENCE</scope>
    <source>
        <strain evidence="7">CBS 757.83</strain>
    </source>
</reference>
<evidence type="ECO:0000313" key="8">
    <source>
        <dbReference type="Proteomes" id="UP001305647"/>
    </source>
</evidence>
<dbReference type="PANTHER" id="PTHR28165:SF2">
    <property type="entry name" value="MARVEL DOMAIN-CONTAINING PROTEIN"/>
    <property type="match status" value="1"/>
</dbReference>
<feature type="transmembrane region" description="Helical" evidence="5">
    <location>
        <begin position="72"/>
        <end position="92"/>
    </location>
</feature>
<keyword evidence="3 5" id="KW-1133">Transmembrane helix</keyword>
<name>A0AAN6T018_9PEZI</name>
<dbReference type="EMBL" id="MU863650">
    <property type="protein sequence ID" value="KAK4099296.1"/>
    <property type="molecule type" value="Genomic_DNA"/>
</dbReference>
<dbReference type="GO" id="GO:0072659">
    <property type="term" value="P:protein localization to plasma membrane"/>
    <property type="evidence" value="ECO:0007669"/>
    <property type="project" value="TreeGrafter"/>
</dbReference>
<protein>
    <recommendedName>
        <fullName evidence="6">MARVEL domain-containing protein</fullName>
    </recommendedName>
</protein>
<keyword evidence="4 5" id="KW-0472">Membrane</keyword>
<proteinExistence type="predicted"/>
<accession>A0AAN6T018</accession>
<dbReference type="Proteomes" id="UP001305647">
    <property type="component" value="Unassembled WGS sequence"/>
</dbReference>
<evidence type="ECO:0000256" key="3">
    <source>
        <dbReference type="ARBA" id="ARBA00022989"/>
    </source>
</evidence>
<dbReference type="GO" id="GO:0032126">
    <property type="term" value="C:eisosome"/>
    <property type="evidence" value="ECO:0007669"/>
    <property type="project" value="TreeGrafter"/>
</dbReference>
<reference evidence="7" key="2">
    <citation type="submission" date="2023-05" db="EMBL/GenBank/DDBJ databases">
        <authorList>
            <consortium name="Lawrence Berkeley National Laboratory"/>
            <person name="Steindorff A."/>
            <person name="Hensen N."/>
            <person name="Bonometti L."/>
            <person name="Westerberg I."/>
            <person name="Brannstrom I.O."/>
            <person name="Guillou S."/>
            <person name="Cros-Aarteil S."/>
            <person name="Calhoun S."/>
            <person name="Haridas S."/>
            <person name="Kuo A."/>
            <person name="Mondo S."/>
            <person name="Pangilinan J."/>
            <person name="Riley R."/>
            <person name="Labutti K."/>
            <person name="Andreopoulos B."/>
            <person name="Lipzen A."/>
            <person name="Chen C."/>
            <person name="Yanf M."/>
            <person name="Daum C."/>
            <person name="Ng V."/>
            <person name="Clum A."/>
            <person name="Ohm R."/>
            <person name="Martin F."/>
            <person name="Silar P."/>
            <person name="Natvig D."/>
            <person name="Lalanne C."/>
            <person name="Gautier V."/>
            <person name="Ament-Velasquez S.L."/>
            <person name="Kruys A."/>
            <person name="Hutchinson M.I."/>
            <person name="Powell A.J."/>
            <person name="Barry K."/>
            <person name="Miller A.N."/>
            <person name="Grigoriev I.V."/>
            <person name="Debuchy R."/>
            <person name="Gladieux P."/>
            <person name="Thoren M.H."/>
            <person name="Johannesson H."/>
        </authorList>
    </citation>
    <scope>NUCLEOTIDE SEQUENCE</scope>
    <source>
        <strain evidence="7">CBS 757.83</strain>
    </source>
</reference>
<gene>
    <name evidence="7" type="ORF">N658DRAFT_475326</name>
</gene>
<evidence type="ECO:0000256" key="1">
    <source>
        <dbReference type="ARBA" id="ARBA00004141"/>
    </source>
</evidence>